<gene>
    <name evidence="6" type="ORF">H8R25_00805</name>
</gene>
<dbReference type="GO" id="GO:0016301">
    <property type="term" value="F:kinase activity"/>
    <property type="evidence" value="ECO:0007669"/>
    <property type="project" value="UniProtKB-KW"/>
</dbReference>
<dbReference type="SMART" id="SM00046">
    <property type="entry name" value="DAGKc"/>
    <property type="match status" value="1"/>
</dbReference>
<evidence type="ECO:0000256" key="4">
    <source>
        <dbReference type="ARBA" id="ARBA00022840"/>
    </source>
</evidence>
<feature type="domain" description="DAGKc" evidence="5">
    <location>
        <begin position="1"/>
        <end position="130"/>
    </location>
</feature>
<dbReference type="Gene3D" id="2.60.200.40">
    <property type="match status" value="1"/>
</dbReference>
<dbReference type="EMBL" id="JACRUL010000001">
    <property type="protein sequence ID" value="MBC5842980.1"/>
    <property type="molecule type" value="Genomic_DNA"/>
</dbReference>
<dbReference type="PANTHER" id="PTHR12358:SF54">
    <property type="entry name" value="SPHINGOSINE KINASE RELATED PROTEIN"/>
    <property type="match status" value="1"/>
</dbReference>
<dbReference type="InterPro" id="IPR050187">
    <property type="entry name" value="Lipid_Phosphate_FormReg"/>
</dbReference>
<protein>
    <submittedName>
        <fullName evidence="6">Diacylglycerol kinase</fullName>
    </submittedName>
</protein>
<dbReference type="GO" id="GO:0005524">
    <property type="term" value="F:ATP binding"/>
    <property type="evidence" value="ECO:0007669"/>
    <property type="project" value="UniProtKB-KW"/>
</dbReference>
<dbReference type="Gene3D" id="3.40.50.10330">
    <property type="entry name" value="Probable inorganic polyphosphate/atp-NAD kinase, domain 1"/>
    <property type="match status" value="1"/>
</dbReference>
<keyword evidence="4" id="KW-0067">ATP-binding</keyword>
<dbReference type="Pfam" id="PF00781">
    <property type="entry name" value="DAGK_cat"/>
    <property type="match status" value="1"/>
</dbReference>
<organism evidence="6 7">
    <name type="scientific">Flavobacterium muglaense</name>
    <dbReference type="NCBI Taxonomy" id="2764716"/>
    <lineage>
        <taxon>Bacteria</taxon>
        <taxon>Pseudomonadati</taxon>
        <taxon>Bacteroidota</taxon>
        <taxon>Flavobacteriia</taxon>
        <taxon>Flavobacteriales</taxon>
        <taxon>Flavobacteriaceae</taxon>
        <taxon>Flavobacterium</taxon>
    </lineage>
</organism>
<comment type="caution">
    <text evidence="6">The sequence shown here is derived from an EMBL/GenBank/DDBJ whole genome shotgun (WGS) entry which is preliminary data.</text>
</comment>
<evidence type="ECO:0000313" key="7">
    <source>
        <dbReference type="Proteomes" id="UP000641454"/>
    </source>
</evidence>
<evidence type="ECO:0000256" key="1">
    <source>
        <dbReference type="ARBA" id="ARBA00022679"/>
    </source>
</evidence>
<dbReference type="Pfam" id="PF19279">
    <property type="entry name" value="YegS_C"/>
    <property type="match status" value="1"/>
</dbReference>
<dbReference type="Proteomes" id="UP000641454">
    <property type="component" value="Unassembled WGS sequence"/>
</dbReference>
<dbReference type="AlphaFoldDB" id="A0A923SE34"/>
<name>A0A923SE34_9FLAO</name>
<sequence>MKKYVLLIVNPISGGLEKSDIIQETAAFVEKIGRKLVIYETSGKKDIPNIQELFTKFNPERVIIAGGDGTIKVVAEALENEDIIFGILPAGSANGLATDLNLLKTIHECLQIAFKDYFIAIDMIEINGANSLHLSDLGLNAELIKNYENSAVRGKIGYALQAVTTLIEREDPFTAVIHVNGTTIECVAQMIVIANSKKYGTGVVINPSGLMDDGKFELIILKNLDLVVLGKIISGNMPIDVNDIQIISSNKANIAVSRPVNFQIDGEYRGLQTELNINISPKKIKIAIP</sequence>
<dbReference type="InterPro" id="IPR001206">
    <property type="entry name" value="Diacylglycerol_kinase_cat_dom"/>
</dbReference>
<proteinExistence type="predicted"/>
<dbReference type="PROSITE" id="PS50146">
    <property type="entry name" value="DAGK"/>
    <property type="match status" value="1"/>
</dbReference>
<evidence type="ECO:0000313" key="6">
    <source>
        <dbReference type="EMBL" id="MBC5842980.1"/>
    </source>
</evidence>
<dbReference type="InterPro" id="IPR045540">
    <property type="entry name" value="YegS/DAGK_C"/>
</dbReference>
<keyword evidence="1" id="KW-0808">Transferase</keyword>
<dbReference type="RefSeq" id="WP_187016677.1">
    <property type="nucleotide sequence ID" value="NZ_JACRUK010000001.1"/>
</dbReference>
<evidence type="ECO:0000259" key="5">
    <source>
        <dbReference type="PROSITE" id="PS50146"/>
    </source>
</evidence>
<dbReference type="InterPro" id="IPR016064">
    <property type="entry name" value="NAD/diacylglycerol_kinase_sf"/>
</dbReference>
<evidence type="ECO:0000256" key="2">
    <source>
        <dbReference type="ARBA" id="ARBA00022741"/>
    </source>
</evidence>
<keyword evidence="3 6" id="KW-0418">Kinase</keyword>
<evidence type="ECO:0000256" key="3">
    <source>
        <dbReference type="ARBA" id="ARBA00022777"/>
    </source>
</evidence>
<keyword evidence="2" id="KW-0547">Nucleotide-binding</keyword>
<dbReference type="SUPFAM" id="SSF111331">
    <property type="entry name" value="NAD kinase/diacylglycerol kinase-like"/>
    <property type="match status" value="1"/>
</dbReference>
<accession>A0A923SE34</accession>
<dbReference type="PANTHER" id="PTHR12358">
    <property type="entry name" value="SPHINGOSINE KINASE"/>
    <property type="match status" value="1"/>
</dbReference>
<dbReference type="InterPro" id="IPR017438">
    <property type="entry name" value="ATP-NAD_kinase_N"/>
</dbReference>
<keyword evidence="7" id="KW-1185">Reference proteome</keyword>
<reference evidence="6 7" key="1">
    <citation type="submission" date="2020-08" db="EMBL/GenBank/DDBJ databases">
        <title>Description of novel Flavobacterium F-392 isolate.</title>
        <authorList>
            <person name="Saticioglu I.B."/>
            <person name="Duman M."/>
            <person name="Altun S."/>
        </authorList>
    </citation>
    <scope>NUCLEOTIDE SEQUENCE [LARGE SCALE GENOMIC DNA]</scope>
    <source>
        <strain evidence="6 7">F-392</strain>
    </source>
</reference>